<gene>
    <name evidence="2" type="ORF">GCM10009799_15050</name>
</gene>
<comment type="caution">
    <text evidence="2">The sequence shown here is derived from an EMBL/GenBank/DDBJ whole genome shotgun (WGS) entry which is preliminary data.</text>
</comment>
<dbReference type="RefSeq" id="WP_344104968.1">
    <property type="nucleotide sequence ID" value="NZ_BAAAPC010000005.1"/>
</dbReference>
<feature type="signal peptide" evidence="1">
    <location>
        <begin position="1"/>
        <end position="24"/>
    </location>
</feature>
<evidence type="ECO:0008006" key="4">
    <source>
        <dbReference type="Google" id="ProtNLM"/>
    </source>
</evidence>
<organism evidence="2 3">
    <name type="scientific">Nocardiopsis rhodophaea</name>
    <dbReference type="NCBI Taxonomy" id="280238"/>
    <lineage>
        <taxon>Bacteria</taxon>
        <taxon>Bacillati</taxon>
        <taxon>Actinomycetota</taxon>
        <taxon>Actinomycetes</taxon>
        <taxon>Streptosporangiales</taxon>
        <taxon>Nocardiopsidaceae</taxon>
        <taxon>Nocardiopsis</taxon>
    </lineage>
</organism>
<evidence type="ECO:0000313" key="3">
    <source>
        <dbReference type="Proteomes" id="UP001501585"/>
    </source>
</evidence>
<proteinExistence type="predicted"/>
<dbReference type="EMBL" id="BAAAPC010000005">
    <property type="protein sequence ID" value="GAA1990124.1"/>
    <property type="molecule type" value="Genomic_DNA"/>
</dbReference>
<protein>
    <recommendedName>
        <fullName evidence="4">Secreted protein</fullName>
    </recommendedName>
</protein>
<sequence length="82" mass="8848">MTGMLVKRAAAVAAASLMSLTLLAGTAVADSWRFHSLQRTAIGCDKTGRAYVKTHTAADKWACNPATDVDGNRVWALMIHFR</sequence>
<keyword evidence="3" id="KW-1185">Reference proteome</keyword>
<feature type="chain" id="PRO_5047398902" description="Secreted protein" evidence="1">
    <location>
        <begin position="25"/>
        <end position="82"/>
    </location>
</feature>
<reference evidence="2 3" key="1">
    <citation type="journal article" date="2019" name="Int. J. Syst. Evol. Microbiol.">
        <title>The Global Catalogue of Microorganisms (GCM) 10K type strain sequencing project: providing services to taxonomists for standard genome sequencing and annotation.</title>
        <authorList>
            <consortium name="The Broad Institute Genomics Platform"/>
            <consortium name="The Broad Institute Genome Sequencing Center for Infectious Disease"/>
            <person name="Wu L."/>
            <person name="Ma J."/>
        </authorList>
    </citation>
    <scope>NUCLEOTIDE SEQUENCE [LARGE SCALE GENOMIC DNA]</scope>
    <source>
        <strain evidence="2 3">JCM 15313</strain>
    </source>
</reference>
<accession>A0ABN2SR28</accession>
<name>A0ABN2SR28_9ACTN</name>
<evidence type="ECO:0000256" key="1">
    <source>
        <dbReference type="SAM" id="SignalP"/>
    </source>
</evidence>
<keyword evidence="1" id="KW-0732">Signal</keyword>
<evidence type="ECO:0000313" key="2">
    <source>
        <dbReference type="EMBL" id="GAA1990124.1"/>
    </source>
</evidence>
<dbReference type="Proteomes" id="UP001501585">
    <property type="component" value="Unassembled WGS sequence"/>
</dbReference>